<dbReference type="GeneID" id="14870496"/>
<evidence type="ECO:0000256" key="2">
    <source>
        <dbReference type="SAM" id="MobiDB-lite"/>
    </source>
</evidence>
<feature type="repeat" description="WD" evidence="1">
    <location>
        <begin position="268"/>
        <end position="301"/>
    </location>
</feature>
<dbReference type="InterPro" id="IPR001680">
    <property type="entry name" value="WD40_rpt"/>
</dbReference>
<evidence type="ECO:0000313" key="3">
    <source>
        <dbReference type="EMBL" id="EGG18543.1"/>
    </source>
</evidence>
<dbReference type="RefSeq" id="XP_004366447.1">
    <property type="nucleotide sequence ID" value="XM_004366390.1"/>
</dbReference>
<dbReference type="STRING" id="1054147.F4Q142"/>
<organism evidence="3 4">
    <name type="scientific">Cavenderia fasciculata</name>
    <name type="common">Slime mold</name>
    <name type="synonym">Dictyostelium fasciculatum</name>
    <dbReference type="NCBI Taxonomy" id="261658"/>
    <lineage>
        <taxon>Eukaryota</taxon>
        <taxon>Amoebozoa</taxon>
        <taxon>Evosea</taxon>
        <taxon>Eumycetozoa</taxon>
        <taxon>Dictyostelia</taxon>
        <taxon>Acytosteliales</taxon>
        <taxon>Cavenderiaceae</taxon>
        <taxon>Cavenderia</taxon>
    </lineage>
</organism>
<name>F4Q142_CACFS</name>
<dbReference type="OrthoDB" id="63070at2759"/>
<dbReference type="InterPro" id="IPR036322">
    <property type="entry name" value="WD40_repeat_dom_sf"/>
</dbReference>
<dbReference type="PANTHER" id="PTHR19847">
    <property type="entry name" value="DDB1- AND CUL4-ASSOCIATED FACTOR 11"/>
    <property type="match status" value="1"/>
</dbReference>
<feature type="compositionally biased region" description="Acidic residues" evidence="2">
    <location>
        <begin position="10"/>
        <end position="70"/>
    </location>
</feature>
<dbReference type="GO" id="GO:0043161">
    <property type="term" value="P:proteasome-mediated ubiquitin-dependent protein catabolic process"/>
    <property type="evidence" value="ECO:0007669"/>
    <property type="project" value="TreeGrafter"/>
</dbReference>
<accession>F4Q142</accession>
<feature type="region of interest" description="Disordered" evidence="2">
    <location>
        <begin position="498"/>
        <end position="534"/>
    </location>
</feature>
<dbReference type="GO" id="GO:0080008">
    <property type="term" value="C:Cul4-RING E3 ubiquitin ligase complex"/>
    <property type="evidence" value="ECO:0007669"/>
    <property type="project" value="TreeGrafter"/>
</dbReference>
<keyword evidence="4" id="KW-1185">Reference proteome</keyword>
<dbReference type="InterPro" id="IPR051859">
    <property type="entry name" value="DCAF"/>
</dbReference>
<dbReference type="Gene3D" id="2.130.10.10">
    <property type="entry name" value="YVTN repeat-like/Quinoprotein amine dehydrogenase"/>
    <property type="match status" value="2"/>
</dbReference>
<dbReference type="PROSITE" id="PS50294">
    <property type="entry name" value="WD_REPEATS_REGION"/>
    <property type="match status" value="2"/>
</dbReference>
<dbReference type="EMBL" id="GL883018">
    <property type="protein sequence ID" value="EGG18543.1"/>
    <property type="molecule type" value="Genomic_DNA"/>
</dbReference>
<feature type="repeat" description="WD" evidence="1">
    <location>
        <begin position="326"/>
        <end position="367"/>
    </location>
</feature>
<keyword evidence="1" id="KW-0853">WD repeat</keyword>
<proteinExistence type="predicted"/>
<reference evidence="4" key="1">
    <citation type="journal article" date="2011" name="Genome Res.">
        <title>Phylogeny-wide analysis of social amoeba genomes highlights ancient origins for complex intercellular communication.</title>
        <authorList>
            <person name="Heidel A.J."/>
            <person name="Lawal H.M."/>
            <person name="Felder M."/>
            <person name="Schilde C."/>
            <person name="Helps N.R."/>
            <person name="Tunggal B."/>
            <person name="Rivero F."/>
            <person name="John U."/>
            <person name="Schleicher M."/>
            <person name="Eichinger L."/>
            <person name="Platzer M."/>
            <person name="Noegel A.A."/>
            <person name="Schaap P."/>
            <person name="Gloeckner G."/>
        </authorList>
    </citation>
    <scope>NUCLEOTIDE SEQUENCE [LARGE SCALE GENOMIC DNA]</scope>
    <source>
        <strain evidence="4">SH3</strain>
    </source>
</reference>
<dbReference type="Proteomes" id="UP000007797">
    <property type="component" value="Unassembled WGS sequence"/>
</dbReference>
<dbReference type="InterPro" id="IPR015943">
    <property type="entry name" value="WD40/YVTN_repeat-like_dom_sf"/>
</dbReference>
<protein>
    <submittedName>
        <fullName evidence="3">WD40 repeat-containing protein</fullName>
    </submittedName>
</protein>
<dbReference type="OMA" id="TDYSPDQ"/>
<sequence>MSSTPSEHSDIDEDDDYLDEGDQKFEDDDDIDEDDDYEDMYYDQEEEEVEEDDEQMIGDQGGGDDDDSEDNASLILQVLNAYMVGRGNNDIMMNINAANTSHADLTRELFGQRNLEPIRLLHHYIPDGKNPKQIVRQNSRVFCCRYANDGKTFMTASQDQKIRFYDTTTWKERNMVHARYVSWSIIDTDFSQDQQFFIYSSWSPYIHICNTNGEDNTHIALDLEPNVDERFCIFGLKFSPGGSEILGGSSDGFIYLYDLNESRRILEVRGHLDDINSVTYLDRSGNVFATGSDDFNINIWDKRMIGLGGGSTSQISDRTISPVGVLTGHTRGVTHVSSKEDGTYFVSNAKDETAKLWDIRKMNTKPSTTNAKLRSETAYDRYQFPQFPVRPVDKTPDLSIQTYRGHQIRQTLVRCYFSPIETTAQKYIYTGSSDGRVYIYDVLTGALVQTLYKDFTIRDYGGRLIRDLAWHPHSPEIVSTNWNGDIILWDSFSDARDSFKKQQSNQESSSIDSDDNNDNDNNNDNNDNDSELPL</sequence>
<feature type="repeat" description="WD" evidence="1">
    <location>
        <begin position="233"/>
        <end position="267"/>
    </location>
</feature>
<evidence type="ECO:0000256" key="1">
    <source>
        <dbReference type="PROSITE-ProRule" id="PRU00221"/>
    </source>
</evidence>
<dbReference type="SUPFAM" id="SSF50978">
    <property type="entry name" value="WD40 repeat-like"/>
    <property type="match status" value="1"/>
</dbReference>
<dbReference type="Pfam" id="PF00400">
    <property type="entry name" value="WD40"/>
    <property type="match status" value="6"/>
</dbReference>
<dbReference type="SMART" id="SM00320">
    <property type="entry name" value="WD40"/>
    <property type="match status" value="6"/>
</dbReference>
<gene>
    <name evidence="3" type="primary">wdr23</name>
    <name evidence="3" type="ORF">DFA_04037</name>
</gene>
<dbReference type="PANTHER" id="PTHR19847:SF7">
    <property type="entry name" value="DDB1- AND CUL4-ASSOCIATED FACTOR 11"/>
    <property type="match status" value="1"/>
</dbReference>
<feature type="region of interest" description="Disordered" evidence="2">
    <location>
        <begin position="1"/>
        <end position="70"/>
    </location>
</feature>
<dbReference type="PROSITE" id="PS50082">
    <property type="entry name" value="WD_REPEATS_2"/>
    <property type="match status" value="3"/>
</dbReference>
<evidence type="ECO:0000313" key="4">
    <source>
        <dbReference type="Proteomes" id="UP000007797"/>
    </source>
</evidence>
<dbReference type="AlphaFoldDB" id="F4Q142"/>
<dbReference type="KEGG" id="dfa:DFA_04037"/>